<reference evidence="2" key="1">
    <citation type="submission" date="2015-08" db="EMBL/GenBank/DDBJ databases">
        <title>Complete DNA Sequence of Pseudomonas syringae pv. actinidiae, the Causal Agent of Kiwifruit Canker Disease.</title>
        <authorList>
            <person name="Rikkerink E.H.A."/>
            <person name="Fineran P.C."/>
        </authorList>
    </citation>
    <scope>NUCLEOTIDE SEQUENCE</scope>
    <source>
        <strain evidence="2">DSM 13666</strain>
    </source>
</reference>
<sequence length="108" mass="12099">MTVYEQLLALAEKVNDNPIHIQGEKDRAFEFRITGESPMQLVFEQGQMIVREGTPLEPELVLSMSPDHFQKLLTGSLNTTMAFMTGGLKVDGKMGLALKLQDILKKYS</sequence>
<dbReference type="AlphaFoldDB" id="A0A0M0KGP4"/>
<accession>A0A0M0KGP4</accession>
<dbReference type="Gene3D" id="3.30.1050.10">
    <property type="entry name" value="SCP2 sterol-binding domain"/>
    <property type="match status" value="1"/>
</dbReference>
<evidence type="ECO:0000313" key="2">
    <source>
        <dbReference type="EMBL" id="KOO37974.1"/>
    </source>
</evidence>
<evidence type="ECO:0000259" key="1">
    <source>
        <dbReference type="Pfam" id="PF02036"/>
    </source>
</evidence>
<dbReference type="GO" id="GO:0005829">
    <property type="term" value="C:cytosol"/>
    <property type="evidence" value="ECO:0007669"/>
    <property type="project" value="TreeGrafter"/>
</dbReference>
<dbReference type="Pfam" id="PF02036">
    <property type="entry name" value="SCP2"/>
    <property type="match status" value="1"/>
</dbReference>
<dbReference type="PATRIC" id="fig|136160.3.peg.884"/>
<proteinExistence type="predicted"/>
<protein>
    <submittedName>
        <fullName evidence="2">Sterol carrier protein</fullName>
    </submittedName>
</protein>
<dbReference type="RefSeq" id="WP_053430444.1">
    <property type="nucleotide sequence ID" value="NZ_CP040441.1"/>
</dbReference>
<organism evidence="2">
    <name type="scientific">Halalkalibacterium halodurans</name>
    <name type="common">Bacillus halodurans</name>
    <dbReference type="NCBI Taxonomy" id="86665"/>
    <lineage>
        <taxon>Bacteria</taxon>
        <taxon>Bacillati</taxon>
        <taxon>Bacillota</taxon>
        <taxon>Bacilli</taxon>
        <taxon>Bacillales</taxon>
        <taxon>Bacillaceae</taxon>
        <taxon>Halalkalibacterium (ex Joshi et al. 2022)</taxon>
    </lineage>
</organism>
<comment type="caution">
    <text evidence="2">The sequence shown here is derived from an EMBL/GenBank/DDBJ whole genome shotgun (WGS) entry which is preliminary data.</text>
</comment>
<dbReference type="GeneID" id="87598835"/>
<dbReference type="InterPro" id="IPR003033">
    <property type="entry name" value="SCP2_sterol-bd_dom"/>
</dbReference>
<dbReference type="EMBL" id="LILD01000001">
    <property type="protein sequence ID" value="KOO37974.1"/>
    <property type="molecule type" value="Genomic_DNA"/>
</dbReference>
<gene>
    <name evidence="2" type="ORF">AMD02_03225</name>
</gene>
<name>A0A0M0KGP4_ALKHA</name>
<feature type="domain" description="SCP2" evidence="1">
    <location>
        <begin position="20"/>
        <end position="105"/>
    </location>
</feature>
<dbReference type="InterPro" id="IPR036527">
    <property type="entry name" value="SCP2_sterol-bd_dom_sf"/>
</dbReference>
<dbReference type="SUPFAM" id="SSF55718">
    <property type="entry name" value="SCP-like"/>
    <property type="match status" value="1"/>
</dbReference>
<dbReference type="PANTHER" id="PTHR10094:SF25">
    <property type="entry name" value="SCP2 STEROL-BINDING DOMAIN-CONTAINING PROTEIN 1"/>
    <property type="match status" value="1"/>
</dbReference>
<dbReference type="PANTHER" id="PTHR10094">
    <property type="entry name" value="STEROL CARRIER PROTEIN 2 SCP-2 FAMILY PROTEIN"/>
    <property type="match status" value="1"/>
</dbReference>